<dbReference type="EMBL" id="JH659145">
    <property type="protein sequence ID" value="EXL65489.1"/>
    <property type="molecule type" value="Genomic_DNA"/>
</dbReference>
<gene>
    <name evidence="1" type="ORF">FOPG_18286</name>
</gene>
<accession>X0HWF6</accession>
<organism evidence="1">
    <name type="scientific">Fusarium oxysporum f. sp. conglutinans race 2 54008</name>
    <dbReference type="NCBI Taxonomy" id="1089457"/>
    <lineage>
        <taxon>Eukaryota</taxon>
        <taxon>Fungi</taxon>
        <taxon>Dikarya</taxon>
        <taxon>Ascomycota</taxon>
        <taxon>Pezizomycotina</taxon>
        <taxon>Sordariomycetes</taxon>
        <taxon>Hypocreomycetidae</taxon>
        <taxon>Hypocreales</taxon>
        <taxon>Nectriaceae</taxon>
        <taxon>Fusarium</taxon>
        <taxon>Fusarium oxysporum species complex</taxon>
    </lineage>
</organism>
<dbReference type="Proteomes" id="UP000030676">
    <property type="component" value="Unassembled WGS sequence"/>
</dbReference>
<dbReference type="AlphaFoldDB" id="X0HWF6"/>
<protein>
    <submittedName>
        <fullName evidence="1">Uncharacterized protein</fullName>
    </submittedName>
</protein>
<evidence type="ECO:0000313" key="1">
    <source>
        <dbReference type="EMBL" id="EXL65489.1"/>
    </source>
</evidence>
<reference evidence="1" key="1">
    <citation type="submission" date="2011-11" db="EMBL/GenBank/DDBJ databases">
        <title>The Genome Sequence of Fusarium oxysporum PHW808.</title>
        <authorList>
            <consortium name="The Broad Institute Genome Sequencing Platform"/>
            <person name="Ma L.-J."/>
            <person name="Gale L.R."/>
            <person name="Schwartz D.C."/>
            <person name="Zhou S."/>
            <person name="Corby-Kistler H."/>
            <person name="Young S.K."/>
            <person name="Zeng Q."/>
            <person name="Gargeya S."/>
            <person name="Fitzgerald M."/>
            <person name="Haas B."/>
            <person name="Abouelleil A."/>
            <person name="Alvarado L."/>
            <person name="Arachchi H.M."/>
            <person name="Berlin A."/>
            <person name="Brown A."/>
            <person name="Chapman S.B."/>
            <person name="Chen Z."/>
            <person name="Dunbar C."/>
            <person name="Freedman E."/>
            <person name="Gearin G."/>
            <person name="Goldberg J."/>
            <person name="Griggs A."/>
            <person name="Gujja S."/>
            <person name="Heiman D."/>
            <person name="Howarth C."/>
            <person name="Larson L."/>
            <person name="Lui A."/>
            <person name="MacDonald P.J.P."/>
            <person name="Montmayeur A."/>
            <person name="Murphy C."/>
            <person name="Neiman D."/>
            <person name="Pearson M."/>
            <person name="Priest M."/>
            <person name="Roberts A."/>
            <person name="Saif S."/>
            <person name="Shea T."/>
            <person name="Shenoy N."/>
            <person name="Sisk P."/>
            <person name="Stolte C."/>
            <person name="Sykes S."/>
            <person name="Wortman J."/>
            <person name="Nusbaum C."/>
            <person name="Birren B."/>
        </authorList>
    </citation>
    <scope>NUCLEOTIDE SEQUENCE [LARGE SCALE GENOMIC DNA]</scope>
    <source>
        <strain evidence="1">54008</strain>
    </source>
</reference>
<reference evidence="1" key="2">
    <citation type="submission" date="2012-05" db="EMBL/GenBank/DDBJ databases">
        <title>The Genome Annotation of Fusarium oxysporum PHW808.</title>
        <authorList>
            <consortium name="The Broad Institute Genomics Platform"/>
            <person name="Ma L.-J."/>
            <person name="Corby-Kistler H."/>
            <person name="Broz K."/>
            <person name="Gale L.R."/>
            <person name="Jonkers W."/>
            <person name="O'Donnell K."/>
            <person name="Ploetz R."/>
            <person name="Steinberg C."/>
            <person name="Schwartz D.C."/>
            <person name="VanEtten H."/>
            <person name="Zhou S."/>
            <person name="Young S.K."/>
            <person name="Zeng Q."/>
            <person name="Gargeya S."/>
            <person name="Fitzgerald M."/>
            <person name="Abouelleil A."/>
            <person name="Alvarado L."/>
            <person name="Chapman S.B."/>
            <person name="Gainer-Dewar J."/>
            <person name="Goldberg J."/>
            <person name="Griggs A."/>
            <person name="Gujja S."/>
            <person name="Hansen M."/>
            <person name="Howarth C."/>
            <person name="Imamovic A."/>
            <person name="Ireland A."/>
            <person name="Larimer J."/>
            <person name="McCowan C."/>
            <person name="Murphy C."/>
            <person name="Pearson M."/>
            <person name="Poon T.W."/>
            <person name="Priest M."/>
            <person name="Roberts A."/>
            <person name="Saif S."/>
            <person name="Shea T."/>
            <person name="Sykes S."/>
            <person name="Wortman J."/>
            <person name="Nusbaum C."/>
            <person name="Birren B."/>
        </authorList>
    </citation>
    <scope>NUCLEOTIDE SEQUENCE</scope>
    <source>
        <strain evidence="1">54008</strain>
    </source>
</reference>
<name>X0HWF6_FUSOX</name>
<sequence length="54" mass="5949">MTHAVSATLMSFDLSAGLAVAQEIISLQAVRSLLDVGLVWALTLHIWRQEQFLP</sequence>
<proteinExistence type="predicted"/>
<dbReference type="HOGENOM" id="CLU_3050409_0_0_1"/>